<feature type="compositionally biased region" description="Polar residues" evidence="6">
    <location>
        <begin position="118"/>
        <end position="135"/>
    </location>
</feature>
<dbReference type="InterPro" id="IPR051579">
    <property type="entry name" value="DDR_Transcriptional_Reg"/>
</dbReference>
<dbReference type="PANTHER" id="PTHR23196">
    <property type="entry name" value="PAX TRANSCRIPTION ACTIVATION DOMAIN INTERACTING PROTEIN"/>
    <property type="match status" value="1"/>
</dbReference>
<dbReference type="Proteomes" id="UP000051574">
    <property type="component" value="Unassembled WGS sequence"/>
</dbReference>
<evidence type="ECO:0000256" key="3">
    <source>
        <dbReference type="ARBA" id="ARBA00023242"/>
    </source>
</evidence>
<feature type="non-terminal residue" evidence="8">
    <location>
        <position position="352"/>
    </location>
</feature>
<dbReference type="InterPro" id="IPR001357">
    <property type="entry name" value="BRCT_dom"/>
</dbReference>
<evidence type="ECO:0000256" key="2">
    <source>
        <dbReference type="ARBA" id="ARBA00022763"/>
    </source>
</evidence>
<dbReference type="InterPro" id="IPR036420">
    <property type="entry name" value="BRCT_dom_sf"/>
</dbReference>
<keyword evidence="3" id="KW-0539">Nucleus</keyword>
<evidence type="ECO:0000256" key="4">
    <source>
        <dbReference type="ARBA" id="ARBA00023858"/>
    </source>
</evidence>
<evidence type="ECO:0000256" key="1">
    <source>
        <dbReference type="ARBA" id="ARBA00004123"/>
    </source>
</evidence>
<feature type="domain" description="BRCT" evidence="7">
    <location>
        <begin position="259"/>
        <end position="329"/>
    </location>
</feature>
<feature type="compositionally biased region" description="Polar residues" evidence="6">
    <location>
        <begin position="68"/>
        <end position="84"/>
    </location>
</feature>
<feature type="region of interest" description="Disordered" evidence="6">
    <location>
        <begin position="194"/>
        <end position="257"/>
    </location>
</feature>
<dbReference type="AlphaFoldDB" id="A0A0T6BFP6"/>
<dbReference type="EMBL" id="LJIG01000793">
    <property type="protein sequence ID" value="KRT86147.1"/>
    <property type="molecule type" value="Genomic_DNA"/>
</dbReference>
<feature type="compositionally biased region" description="Basic and acidic residues" evidence="6">
    <location>
        <begin position="16"/>
        <end position="25"/>
    </location>
</feature>
<evidence type="ECO:0000256" key="5">
    <source>
        <dbReference type="ARBA" id="ARBA00030146"/>
    </source>
</evidence>
<dbReference type="SUPFAM" id="SSF52113">
    <property type="entry name" value="BRCT domain"/>
    <property type="match status" value="1"/>
</dbReference>
<reference evidence="8 9" key="1">
    <citation type="submission" date="2015-09" db="EMBL/GenBank/DDBJ databases">
        <title>Draft genome of the scarab beetle Oryctes borbonicus.</title>
        <authorList>
            <person name="Meyer J.M."/>
            <person name="Markov G.V."/>
            <person name="Baskaran P."/>
            <person name="Herrmann M."/>
            <person name="Sommer R.J."/>
            <person name="Roedelsperger C."/>
        </authorList>
    </citation>
    <scope>NUCLEOTIDE SEQUENCE [LARGE SCALE GENOMIC DNA]</scope>
    <source>
        <strain evidence="8">OB123</strain>
        <tissue evidence="8">Whole animal</tissue>
    </source>
</reference>
<feature type="compositionally biased region" description="Low complexity" evidence="6">
    <location>
        <begin position="204"/>
        <end position="218"/>
    </location>
</feature>
<evidence type="ECO:0000259" key="7">
    <source>
        <dbReference type="PROSITE" id="PS50172"/>
    </source>
</evidence>
<dbReference type="GO" id="GO:0044666">
    <property type="term" value="C:MLL3/4 complex"/>
    <property type="evidence" value="ECO:0007669"/>
    <property type="project" value="TreeGrafter"/>
</dbReference>
<dbReference type="GO" id="GO:0006974">
    <property type="term" value="P:DNA damage response"/>
    <property type="evidence" value="ECO:0007669"/>
    <property type="project" value="UniProtKB-KW"/>
</dbReference>
<organism evidence="8 9">
    <name type="scientific">Oryctes borbonicus</name>
    <dbReference type="NCBI Taxonomy" id="1629725"/>
    <lineage>
        <taxon>Eukaryota</taxon>
        <taxon>Metazoa</taxon>
        <taxon>Ecdysozoa</taxon>
        <taxon>Arthropoda</taxon>
        <taxon>Hexapoda</taxon>
        <taxon>Insecta</taxon>
        <taxon>Pterygota</taxon>
        <taxon>Neoptera</taxon>
        <taxon>Endopterygota</taxon>
        <taxon>Coleoptera</taxon>
        <taxon>Polyphaga</taxon>
        <taxon>Scarabaeiformia</taxon>
        <taxon>Scarabaeidae</taxon>
        <taxon>Dynastinae</taxon>
        <taxon>Oryctes</taxon>
    </lineage>
</organism>
<feature type="compositionally biased region" description="Basic and acidic residues" evidence="6">
    <location>
        <begin position="234"/>
        <end position="250"/>
    </location>
</feature>
<dbReference type="Pfam" id="PF00533">
    <property type="entry name" value="BRCT"/>
    <property type="match status" value="1"/>
</dbReference>
<name>A0A0T6BFP6_9SCAR</name>
<evidence type="ECO:0000313" key="9">
    <source>
        <dbReference type="Proteomes" id="UP000051574"/>
    </source>
</evidence>
<evidence type="ECO:0000256" key="6">
    <source>
        <dbReference type="SAM" id="MobiDB-lite"/>
    </source>
</evidence>
<comment type="caution">
    <text evidence="8">The sequence shown here is derived from an EMBL/GenBank/DDBJ whole genome shotgun (WGS) entry which is preliminary data.</text>
</comment>
<gene>
    <name evidence="8" type="ORF">AMK59_1016</name>
</gene>
<dbReference type="PANTHER" id="PTHR23196:SF1">
    <property type="entry name" value="PAX-INTERACTING PROTEIN 1"/>
    <property type="match status" value="1"/>
</dbReference>
<comment type="subcellular location">
    <subcellularLocation>
        <location evidence="1">Nucleus</location>
    </subcellularLocation>
</comment>
<dbReference type="CDD" id="cd17744">
    <property type="entry name" value="BRCT_MDC1_rpt1"/>
    <property type="match status" value="1"/>
</dbReference>
<keyword evidence="2" id="KW-0227">DNA damage</keyword>
<keyword evidence="9" id="KW-1185">Reference proteome</keyword>
<feature type="region of interest" description="Disordered" evidence="6">
    <location>
        <begin position="1"/>
        <end position="180"/>
    </location>
</feature>
<feature type="compositionally biased region" description="Basic and acidic residues" evidence="6">
    <location>
        <begin position="167"/>
        <end position="180"/>
    </location>
</feature>
<dbReference type="Gene3D" id="3.40.50.10190">
    <property type="entry name" value="BRCT domain"/>
    <property type="match status" value="1"/>
</dbReference>
<sequence>MTSHRGKRAITAMNKKGKECEHENTSLHVNIISTRSKRTGKAGNVRQLETNDDMSSNESTSIEEITKLSLSPNTNEINNDTIKNNVKGYTRKRKESSSNDKEDEPSTSASARSKKPKMQQNKETNRSCNENQSPMRTRKSSQQKEDSQQNDEEDKSEIMFARRSKKFKAEEKEIAEKKNKEDSIMLARRSRKFKVEEEDNTENEVSCSEASTVASSSSNTGTRKSRQHRSLSKTSEDDFRVTKAQKERKPTLMPSTPERTKRILKPRIVFTMLDSPQLETIIRSLGGFVVESIETSTVLVTSTIKRSQKLLSAIGLAKPICSPKWLQDSKTANMFLGMHFGNIIDTANVIRF</sequence>
<proteinExistence type="predicted"/>
<dbReference type="OrthoDB" id="342264at2759"/>
<accession>A0A0T6BFP6</accession>
<dbReference type="PROSITE" id="PS50172">
    <property type="entry name" value="BRCT"/>
    <property type="match status" value="1"/>
</dbReference>
<protein>
    <recommendedName>
        <fullName evidence="4">PAX-interacting protein 1</fullName>
    </recommendedName>
    <alternativeName>
        <fullName evidence="5">PAX transactivation activation domain-interacting protein</fullName>
    </alternativeName>
</protein>
<evidence type="ECO:0000313" key="8">
    <source>
        <dbReference type="EMBL" id="KRT86147.1"/>
    </source>
</evidence>